<dbReference type="Pfam" id="PF02082">
    <property type="entry name" value="Rrf2"/>
    <property type="match status" value="1"/>
</dbReference>
<gene>
    <name evidence="1" type="ORF">A2W18_02815</name>
</gene>
<dbReference type="AlphaFoldDB" id="A0A1F6UZV3"/>
<dbReference type="PANTHER" id="PTHR33221">
    <property type="entry name" value="WINGED HELIX-TURN-HELIX TRANSCRIPTIONAL REGULATOR, RRF2 FAMILY"/>
    <property type="match status" value="1"/>
</dbReference>
<dbReference type="GO" id="GO:0005829">
    <property type="term" value="C:cytosol"/>
    <property type="evidence" value="ECO:0007669"/>
    <property type="project" value="TreeGrafter"/>
</dbReference>
<dbReference type="Gene3D" id="1.10.10.10">
    <property type="entry name" value="Winged helix-like DNA-binding domain superfamily/Winged helix DNA-binding domain"/>
    <property type="match status" value="1"/>
</dbReference>
<dbReference type="SUPFAM" id="SSF46785">
    <property type="entry name" value="Winged helix' DNA-binding domain"/>
    <property type="match status" value="1"/>
</dbReference>
<evidence type="ECO:0000313" key="1">
    <source>
        <dbReference type="EMBL" id="OGI62664.1"/>
    </source>
</evidence>
<dbReference type="Proteomes" id="UP000179076">
    <property type="component" value="Unassembled WGS sequence"/>
</dbReference>
<comment type="caution">
    <text evidence="1">The sequence shown here is derived from an EMBL/GenBank/DDBJ whole genome shotgun (WGS) entry which is preliminary data.</text>
</comment>
<dbReference type="EMBL" id="MFSP01000171">
    <property type="protein sequence ID" value="OGI62664.1"/>
    <property type="molecule type" value="Genomic_DNA"/>
</dbReference>
<protein>
    <submittedName>
        <fullName evidence="1">Rrf2 family transcriptional regulator</fullName>
    </submittedName>
</protein>
<dbReference type="InterPro" id="IPR036390">
    <property type="entry name" value="WH_DNA-bd_sf"/>
</dbReference>
<evidence type="ECO:0000313" key="2">
    <source>
        <dbReference type="Proteomes" id="UP000179076"/>
    </source>
</evidence>
<reference evidence="1 2" key="1">
    <citation type="journal article" date="2016" name="Nat. Commun.">
        <title>Thousands of microbial genomes shed light on interconnected biogeochemical processes in an aquifer system.</title>
        <authorList>
            <person name="Anantharaman K."/>
            <person name="Brown C.T."/>
            <person name="Hug L.A."/>
            <person name="Sharon I."/>
            <person name="Castelle C.J."/>
            <person name="Probst A.J."/>
            <person name="Thomas B.C."/>
            <person name="Singh A."/>
            <person name="Wilkins M.J."/>
            <person name="Karaoz U."/>
            <person name="Brodie E.L."/>
            <person name="Williams K.H."/>
            <person name="Hubbard S.S."/>
            <person name="Banfield J.F."/>
        </authorList>
    </citation>
    <scope>NUCLEOTIDE SEQUENCE [LARGE SCALE GENOMIC DNA]</scope>
</reference>
<dbReference type="FunFam" id="1.10.10.10:FF:000138">
    <property type="entry name" value="Rrf2 family transcriptional regulator"/>
    <property type="match status" value="1"/>
</dbReference>
<dbReference type="PANTHER" id="PTHR33221:SF15">
    <property type="entry name" value="HTH-TYPE TRANSCRIPTIONAL REGULATOR YWGB-RELATED"/>
    <property type="match status" value="1"/>
</dbReference>
<accession>A0A1F6UZV3</accession>
<organism evidence="1 2">
    <name type="scientific">Candidatus Muproteobacteria bacterium RBG_16_60_9</name>
    <dbReference type="NCBI Taxonomy" id="1817755"/>
    <lineage>
        <taxon>Bacteria</taxon>
        <taxon>Pseudomonadati</taxon>
        <taxon>Pseudomonadota</taxon>
        <taxon>Candidatus Muproteobacteria</taxon>
    </lineage>
</organism>
<dbReference type="InterPro" id="IPR000944">
    <property type="entry name" value="Tscrpt_reg_Rrf2"/>
</dbReference>
<dbReference type="InterPro" id="IPR036388">
    <property type="entry name" value="WH-like_DNA-bd_sf"/>
</dbReference>
<dbReference type="GO" id="GO:0003700">
    <property type="term" value="F:DNA-binding transcription factor activity"/>
    <property type="evidence" value="ECO:0007669"/>
    <property type="project" value="TreeGrafter"/>
</dbReference>
<proteinExistence type="predicted"/>
<sequence length="149" mass="16166">MPTSSRFAVAVHILTAVAIHKDQPVTSELMAKSASTNPAVIRRILSMLNQAGLSRAQLGQGGGALLARPAESISLLEVYRAVESEELFALHRSQPSPECPVGRSIQPILNGIFHKAQHALESELAKVSIAEVTRDVEHDSRVRPFKQRA</sequence>
<name>A0A1F6UZV3_9PROT</name>
<dbReference type="PROSITE" id="PS51197">
    <property type="entry name" value="HTH_RRF2_2"/>
    <property type="match status" value="1"/>
</dbReference>